<feature type="compositionally biased region" description="Basic and acidic residues" evidence="1">
    <location>
        <begin position="367"/>
        <end position="381"/>
    </location>
</feature>
<proteinExistence type="predicted"/>
<dbReference type="GeneID" id="39590275"/>
<dbReference type="OrthoDB" id="3357341at2759"/>
<dbReference type="RefSeq" id="XP_028477671.1">
    <property type="nucleotide sequence ID" value="XM_028621219.1"/>
</dbReference>
<dbReference type="AlphaFoldDB" id="A0A427XZH8"/>
<sequence length="513" mass="56077">MSLRDKACPFLTLVQSETNPAIVEFREGTTISYKGDVRYGRVREPRDGEVYSSVLYGEYTEGSMSHGGVVGLVHVLEGGGDTHGNQRLNTGDAPLLHAHRHRSRPTSAPPEPNGMHALSGAKLASCGYVSDRIKSRRLELHGPDENIPFEHTGRISFEWTFHFEKNKYIWKKSGKDLTCVMDRRPDPHVEVCLARQGDVRTPGKISFLHYNIDRFLGTEIKDLRGLETLFIMSLCLLIDSAEAREQERAASVTVAAERPPVPSKNGSASTASASAHTPTTPEVQMITDEDYEAENPNEIVVGTNTDLEMHIARACNMLMDDSVLFIIIRTRKAEAAQRALQVSLGVTRFRHRQGLKELHQYVVEEEPERKGPRVINLDDSRPGWTPPPNLAIYLSTIDLPDLKPENRKKAQQQQQQQRNGSSSASSVTSGRTGSFGGGAPAPNGNRPPPNAIRPPPNGTRPAVSPPVPPHSGSMGYGQGSAVPSIPPRPQGSGSGSDSGSGKLGKMFKPNWRS</sequence>
<feature type="region of interest" description="Disordered" evidence="1">
    <location>
        <begin position="405"/>
        <end position="513"/>
    </location>
</feature>
<organism evidence="2 3">
    <name type="scientific">Apiotrichum porosum</name>
    <dbReference type="NCBI Taxonomy" id="105984"/>
    <lineage>
        <taxon>Eukaryota</taxon>
        <taxon>Fungi</taxon>
        <taxon>Dikarya</taxon>
        <taxon>Basidiomycota</taxon>
        <taxon>Agaricomycotina</taxon>
        <taxon>Tremellomycetes</taxon>
        <taxon>Trichosporonales</taxon>
        <taxon>Trichosporonaceae</taxon>
        <taxon>Apiotrichum</taxon>
    </lineage>
</organism>
<feature type="compositionally biased region" description="Pro residues" evidence="1">
    <location>
        <begin position="445"/>
        <end position="469"/>
    </location>
</feature>
<evidence type="ECO:0000313" key="3">
    <source>
        <dbReference type="Proteomes" id="UP000279236"/>
    </source>
</evidence>
<keyword evidence="3" id="KW-1185">Reference proteome</keyword>
<dbReference type="Proteomes" id="UP000279236">
    <property type="component" value="Unassembled WGS sequence"/>
</dbReference>
<feature type="compositionally biased region" description="Gly residues" evidence="1">
    <location>
        <begin position="492"/>
        <end position="502"/>
    </location>
</feature>
<evidence type="ECO:0000313" key="2">
    <source>
        <dbReference type="EMBL" id="RSH84223.1"/>
    </source>
</evidence>
<feature type="region of interest" description="Disordered" evidence="1">
    <location>
        <begin position="365"/>
        <end position="387"/>
    </location>
</feature>
<comment type="caution">
    <text evidence="2">The sequence shown here is derived from an EMBL/GenBank/DDBJ whole genome shotgun (WGS) entry which is preliminary data.</text>
</comment>
<dbReference type="STRING" id="105984.A0A427XZH8"/>
<dbReference type="EMBL" id="RSCE01000003">
    <property type="protein sequence ID" value="RSH84223.1"/>
    <property type="molecule type" value="Genomic_DNA"/>
</dbReference>
<accession>A0A427XZH8</accession>
<reference evidence="2 3" key="1">
    <citation type="submission" date="2018-11" db="EMBL/GenBank/DDBJ databases">
        <title>Genome sequence of Apiotrichum porosum DSM 27194.</title>
        <authorList>
            <person name="Aliyu H."/>
            <person name="Gorte O."/>
            <person name="Ochsenreither K."/>
        </authorList>
    </citation>
    <scope>NUCLEOTIDE SEQUENCE [LARGE SCALE GENOMIC DNA]</scope>
    <source>
        <strain evidence="2 3">DSM 27194</strain>
    </source>
</reference>
<name>A0A427XZH8_9TREE</name>
<feature type="compositionally biased region" description="Low complexity" evidence="1">
    <location>
        <begin position="411"/>
        <end position="432"/>
    </location>
</feature>
<feature type="compositionally biased region" description="Low complexity" evidence="1">
    <location>
        <begin position="267"/>
        <end position="278"/>
    </location>
</feature>
<gene>
    <name evidence="2" type="ORF">EHS24_005732</name>
</gene>
<protein>
    <submittedName>
        <fullName evidence="2">Uncharacterized protein</fullName>
    </submittedName>
</protein>
<evidence type="ECO:0000256" key="1">
    <source>
        <dbReference type="SAM" id="MobiDB-lite"/>
    </source>
</evidence>
<feature type="region of interest" description="Disordered" evidence="1">
    <location>
        <begin position="250"/>
        <end position="278"/>
    </location>
</feature>